<comment type="similarity">
    <text evidence="3">Belongs to the methyl-accepting chemotaxis (MCP) protein family.</text>
</comment>
<dbReference type="PANTHER" id="PTHR43531">
    <property type="entry name" value="PROTEIN ICFG"/>
    <property type="match status" value="1"/>
</dbReference>
<dbReference type="PANTHER" id="PTHR43531:SF11">
    <property type="entry name" value="METHYL-ACCEPTING CHEMOTAXIS PROTEIN 3"/>
    <property type="match status" value="1"/>
</dbReference>
<keyword evidence="6" id="KW-0812">Transmembrane</keyword>
<protein>
    <submittedName>
        <fullName evidence="9">Methyl-accepting chemotaxis protein</fullName>
    </submittedName>
</protein>
<sequence>MTASQTEIKVSRSISVFVKALFLIAGTAAVVAAVPAFQSSQMLTRIVLSQVTDHAEVVSHTLANSSASAVRFKKYDKLLEEMDTQLTRDADILNGMLVFDASGSAVGSVGALDEARVSALSALATQALETGLVQENRASLLWAVPVVMGAGDRAQVVGVIASDWTAQLSLKAVYREKIESWITAGGVFVVLLLFGAFFLRRWISRPLVDVTQAMKKVSEGDLDAAVPHRNVGDEVGQMARALETQRLSLIEAMRLDEQAKQADSDARAAADKVAAQQAAQQSVVEQLSVALHSLAEGDLTKPIETTFDPEYEGLREDYNTTLGVLRNAMSVVRQNADGIESHSNELSESSDELARRTENQAATLEETAASLGELTKSVTSTAQGAKEVEGIVLGARADAEASGEVVRNAVDAMTQINESSNQIGQIINVIEDITFQTNLLALNAGVEAARAGEAGKGFAVVATEVRALAHRSSEAATEIKTLIDRATSQVGRGVDLVNESGTALENILKQVSNISSHVTEIAGLAAAQSDGLNEINDGIAHLDNVTQQNVAMVEEATAATHSLKNDAQELSNLVSKFRSDGGSSSSGDRYEITSKVA</sequence>
<reference evidence="9 10" key="1">
    <citation type="submission" date="2015-06" db="EMBL/GenBank/DDBJ databases">
        <title>Draft genome sequence of an Alphaproteobacteria species associated to the Mediterranean sponge Oscarella lobularis.</title>
        <authorList>
            <person name="Jourda C."/>
            <person name="Santini S."/>
            <person name="Claverie J.-M."/>
        </authorList>
    </citation>
    <scope>NUCLEOTIDE SEQUENCE [LARGE SCALE GENOMIC DNA]</scope>
    <source>
        <strain evidence="9">IGS</strain>
    </source>
</reference>
<dbReference type="GO" id="GO:0004888">
    <property type="term" value="F:transmembrane signaling receptor activity"/>
    <property type="evidence" value="ECO:0007669"/>
    <property type="project" value="InterPro"/>
</dbReference>
<dbReference type="PATRIC" id="fig|1675527.3.peg.4801"/>
<dbReference type="SMART" id="SM00283">
    <property type="entry name" value="MA"/>
    <property type="match status" value="1"/>
</dbReference>
<keyword evidence="10" id="KW-1185">Reference proteome</keyword>
<accession>A0A0J9EA09</accession>
<name>A0A0J9EA09_9RHOB</name>
<keyword evidence="2" id="KW-0145">Chemotaxis</keyword>
<evidence type="ECO:0000313" key="10">
    <source>
        <dbReference type="Proteomes" id="UP000037178"/>
    </source>
</evidence>
<evidence type="ECO:0000256" key="1">
    <source>
        <dbReference type="ARBA" id="ARBA00004370"/>
    </source>
</evidence>
<dbReference type="Gene3D" id="1.10.8.500">
    <property type="entry name" value="HAMP domain in histidine kinase"/>
    <property type="match status" value="1"/>
</dbReference>
<dbReference type="PROSITE" id="PS50885">
    <property type="entry name" value="HAMP"/>
    <property type="match status" value="2"/>
</dbReference>
<evidence type="ECO:0000259" key="7">
    <source>
        <dbReference type="PROSITE" id="PS50111"/>
    </source>
</evidence>
<dbReference type="InterPro" id="IPR051310">
    <property type="entry name" value="MCP_chemotaxis"/>
</dbReference>
<dbReference type="AlphaFoldDB" id="A0A0J9EA09"/>
<feature type="transmembrane region" description="Helical" evidence="6">
    <location>
        <begin position="16"/>
        <end position="37"/>
    </location>
</feature>
<feature type="domain" description="Methyl-accepting transducer" evidence="7">
    <location>
        <begin position="335"/>
        <end position="564"/>
    </location>
</feature>
<gene>
    <name evidence="9" type="ORF">AIOL_004589</name>
</gene>
<feature type="domain" description="HAMP" evidence="8">
    <location>
        <begin position="278"/>
        <end position="330"/>
    </location>
</feature>
<dbReference type="InterPro" id="IPR004090">
    <property type="entry name" value="Chemotax_Me-accpt_rcpt"/>
</dbReference>
<evidence type="ECO:0000256" key="6">
    <source>
        <dbReference type="SAM" id="Phobius"/>
    </source>
</evidence>
<evidence type="ECO:0000256" key="4">
    <source>
        <dbReference type="PROSITE-ProRule" id="PRU00284"/>
    </source>
</evidence>
<dbReference type="Proteomes" id="UP000037178">
    <property type="component" value="Unassembled WGS sequence"/>
</dbReference>
<dbReference type="GO" id="GO:0005886">
    <property type="term" value="C:plasma membrane"/>
    <property type="evidence" value="ECO:0007669"/>
    <property type="project" value="TreeGrafter"/>
</dbReference>
<proteinExistence type="inferred from homology"/>
<comment type="caution">
    <text evidence="9">The sequence shown here is derived from an EMBL/GenBank/DDBJ whole genome shotgun (WGS) entry which is preliminary data.</text>
</comment>
<feature type="region of interest" description="Disordered" evidence="5">
    <location>
        <begin position="576"/>
        <end position="597"/>
    </location>
</feature>
<feature type="transmembrane region" description="Helical" evidence="6">
    <location>
        <begin position="181"/>
        <end position="199"/>
    </location>
</feature>
<keyword evidence="6" id="KW-0472">Membrane</keyword>
<dbReference type="SUPFAM" id="SSF158472">
    <property type="entry name" value="HAMP domain-like"/>
    <property type="match status" value="1"/>
</dbReference>
<dbReference type="GO" id="GO:0006935">
    <property type="term" value="P:chemotaxis"/>
    <property type="evidence" value="ECO:0007669"/>
    <property type="project" value="UniProtKB-KW"/>
</dbReference>
<evidence type="ECO:0000313" key="9">
    <source>
        <dbReference type="EMBL" id="KMW59607.1"/>
    </source>
</evidence>
<dbReference type="SUPFAM" id="SSF58104">
    <property type="entry name" value="Methyl-accepting chemotaxis protein (MCP) signaling domain"/>
    <property type="match status" value="1"/>
</dbReference>
<comment type="subcellular location">
    <subcellularLocation>
        <location evidence="1">Membrane</location>
    </subcellularLocation>
</comment>
<keyword evidence="4" id="KW-0807">Transducer</keyword>
<feature type="compositionally biased region" description="Basic and acidic residues" evidence="5">
    <location>
        <begin position="588"/>
        <end position="597"/>
    </location>
</feature>
<evidence type="ECO:0000256" key="5">
    <source>
        <dbReference type="SAM" id="MobiDB-lite"/>
    </source>
</evidence>
<dbReference type="STRING" id="1675527.AIOL_004589"/>
<dbReference type="SMART" id="SM00304">
    <property type="entry name" value="HAMP"/>
    <property type="match status" value="2"/>
</dbReference>
<dbReference type="Pfam" id="PF00015">
    <property type="entry name" value="MCPsignal"/>
    <property type="match status" value="1"/>
</dbReference>
<dbReference type="PRINTS" id="PR00260">
    <property type="entry name" value="CHEMTRNSDUCR"/>
</dbReference>
<dbReference type="FunFam" id="1.10.287.950:FF:000001">
    <property type="entry name" value="Methyl-accepting chemotaxis sensory transducer"/>
    <property type="match status" value="1"/>
</dbReference>
<dbReference type="InterPro" id="IPR004089">
    <property type="entry name" value="MCPsignal_dom"/>
</dbReference>
<dbReference type="OrthoDB" id="8482111at2"/>
<organism evidence="9 10">
    <name type="scientific">Candidatus Rhodobacter oscarellae</name>
    <dbReference type="NCBI Taxonomy" id="1675527"/>
    <lineage>
        <taxon>Bacteria</taxon>
        <taxon>Pseudomonadati</taxon>
        <taxon>Pseudomonadota</taxon>
        <taxon>Alphaproteobacteria</taxon>
        <taxon>Rhodobacterales</taxon>
        <taxon>Rhodobacter group</taxon>
        <taxon>Rhodobacter</taxon>
    </lineage>
</organism>
<dbReference type="PROSITE" id="PS50111">
    <property type="entry name" value="CHEMOTAXIS_TRANSDUC_2"/>
    <property type="match status" value="1"/>
</dbReference>
<dbReference type="InterPro" id="IPR003660">
    <property type="entry name" value="HAMP_dom"/>
</dbReference>
<dbReference type="CDD" id="cd11386">
    <property type="entry name" value="MCP_signal"/>
    <property type="match status" value="1"/>
</dbReference>
<evidence type="ECO:0000259" key="8">
    <source>
        <dbReference type="PROSITE" id="PS50885"/>
    </source>
</evidence>
<dbReference type="CDD" id="cd06225">
    <property type="entry name" value="HAMP"/>
    <property type="match status" value="1"/>
</dbReference>
<evidence type="ECO:0000256" key="3">
    <source>
        <dbReference type="ARBA" id="ARBA00029447"/>
    </source>
</evidence>
<feature type="region of interest" description="Disordered" evidence="5">
    <location>
        <begin position="337"/>
        <end position="358"/>
    </location>
</feature>
<dbReference type="GO" id="GO:0007165">
    <property type="term" value="P:signal transduction"/>
    <property type="evidence" value="ECO:0007669"/>
    <property type="project" value="UniProtKB-KW"/>
</dbReference>
<dbReference type="Gene3D" id="1.10.287.950">
    <property type="entry name" value="Methyl-accepting chemotaxis protein"/>
    <property type="match status" value="1"/>
</dbReference>
<feature type="domain" description="HAMP" evidence="8">
    <location>
        <begin position="201"/>
        <end position="254"/>
    </location>
</feature>
<dbReference type="Pfam" id="PF00672">
    <property type="entry name" value="HAMP"/>
    <property type="match status" value="1"/>
</dbReference>
<keyword evidence="6" id="KW-1133">Transmembrane helix</keyword>
<evidence type="ECO:0000256" key="2">
    <source>
        <dbReference type="ARBA" id="ARBA00022500"/>
    </source>
</evidence>
<dbReference type="EMBL" id="LFTY01000002">
    <property type="protein sequence ID" value="KMW59607.1"/>
    <property type="molecule type" value="Genomic_DNA"/>
</dbReference>
<dbReference type="RefSeq" id="WP_152912646.1">
    <property type="nucleotide sequence ID" value="NZ_LFTY01000002.1"/>
</dbReference>